<feature type="region of interest" description="Disordered" evidence="1">
    <location>
        <begin position="312"/>
        <end position="380"/>
    </location>
</feature>
<comment type="caution">
    <text evidence="2">The sequence shown here is derived from an EMBL/GenBank/DDBJ whole genome shotgun (WGS) entry which is preliminary data.</text>
</comment>
<proteinExistence type="predicted"/>
<dbReference type="EMBL" id="JACAZF010000006">
    <property type="protein sequence ID" value="KAF7301131.1"/>
    <property type="molecule type" value="Genomic_DNA"/>
</dbReference>
<dbReference type="RefSeq" id="XP_037219131.1">
    <property type="nucleotide sequence ID" value="XM_037363487.1"/>
</dbReference>
<evidence type="ECO:0000313" key="2">
    <source>
        <dbReference type="EMBL" id="KAF7301131.1"/>
    </source>
</evidence>
<dbReference type="GeneID" id="59346003"/>
<feature type="compositionally biased region" description="Low complexity" evidence="1">
    <location>
        <begin position="366"/>
        <end position="375"/>
    </location>
</feature>
<accession>A0A8H6SKL9</accession>
<evidence type="ECO:0000256" key="1">
    <source>
        <dbReference type="SAM" id="MobiDB-lite"/>
    </source>
</evidence>
<protein>
    <submittedName>
        <fullName evidence="2">Uncharacterized protein</fullName>
    </submittedName>
</protein>
<sequence length="554" mass="61023">MLKEHIPLLHSPHLPRLPPPISDAMPILNRRLDRFISLNNLGNFSQLIQTEYTSLLRALSSTMPDTSYGVYTAASKITDFICALWTDIHPDFYFNGFHLPRGVPGSNMDLTLKADDIAISGFSAVFLPRGVLQEEVNATPDDVALQVDLQTQTALKQLGTKMELLQHLVSEPVCSLKFRADLDIRFGLLFAYPFFCIVEDATDHALRLSDVTSCAPQDPPSPESPHLASLVALWFALSIPEQDVRHTDGRITYGVKLDSRNTNTLKPPAEPSTPTTWKVLDRIHVRWTGSSSSSPPMANMRRISREQLQMLSTDDGDSDGDDTDEGVNLEEDEEYHNDNDSDDYHEEEMDDVEAPPTSEHFDDGLSNSSGRSSRSPTPASLEIAGYPAQLTITGITGSDGAQLYRAVLDMGGPNQRSILLKAITRTRAGELADELAIYERLDARTSADKSPSLVPPCLGAFADPRCAWVGAILEHSESCPPFDALSPTEKNDVYNALRRLHSLGVQRGSFHSGHVRRSVNGEWWITNLHGASCEHQCPGEECGELVKAREALGL</sequence>
<evidence type="ECO:0000313" key="3">
    <source>
        <dbReference type="Proteomes" id="UP000636479"/>
    </source>
</evidence>
<dbReference type="OrthoDB" id="3053743at2759"/>
<dbReference type="AlphaFoldDB" id="A0A8H6SKL9"/>
<name>A0A8H6SKL9_9AGAR</name>
<gene>
    <name evidence="2" type="ORF">MIND_00677500</name>
</gene>
<organism evidence="2 3">
    <name type="scientific">Mycena indigotica</name>
    <dbReference type="NCBI Taxonomy" id="2126181"/>
    <lineage>
        <taxon>Eukaryota</taxon>
        <taxon>Fungi</taxon>
        <taxon>Dikarya</taxon>
        <taxon>Basidiomycota</taxon>
        <taxon>Agaricomycotina</taxon>
        <taxon>Agaricomycetes</taxon>
        <taxon>Agaricomycetidae</taxon>
        <taxon>Agaricales</taxon>
        <taxon>Marasmiineae</taxon>
        <taxon>Mycenaceae</taxon>
        <taxon>Mycena</taxon>
    </lineage>
</organism>
<keyword evidence="3" id="KW-1185">Reference proteome</keyword>
<dbReference type="Proteomes" id="UP000636479">
    <property type="component" value="Unassembled WGS sequence"/>
</dbReference>
<reference evidence="2" key="1">
    <citation type="submission" date="2020-05" db="EMBL/GenBank/DDBJ databases">
        <title>Mycena genomes resolve the evolution of fungal bioluminescence.</title>
        <authorList>
            <person name="Tsai I.J."/>
        </authorList>
    </citation>
    <scope>NUCLEOTIDE SEQUENCE</scope>
    <source>
        <strain evidence="2">171206Taipei</strain>
    </source>
</reference>
<feature type="compositionally biased region" description="Acidic residues" evidence="1">
    <location>
        <begin position="314"/>
        <end position="353"/>
    </location>
</feature>